<dbReference type="eggNOG" id="COG0457">
    <property type="taxonomic scope" value="Bacteria"/>
</dbReference>
<sequence>MQRVLEALHQGDYDTAFETLVRTLTFAQGEAAKEASLLLAEAYTLYGEGGLEGAYRALEEGREAYPNLEVHPRYRALLAELRALEGASEGEVKSLLLENDDPQAQYHQAQALLYLGLPEEALGVLERLLSSERATRLSLPGFLAWRAHALQGKAYERLGQPREAALAYRKAAQGAMGLERYWNLLDAAAMFVEAGEGEEALEVLAEARENLSDPGLGAPVPPDSLIKDPEDAATQAYLEARAHLLLGNPNRALEAIAQALELEKQGAEPAHGTPLVQGQALMQLGQYQAAIEAFREAASRAEDTDRTYALHELGVALLESGDAAEAETYLREVVRDPDYMYLGEAWGDLAETLYRQSRHDEARQAAEQAIALEALSAGHLILGHLAYDLLNLEEALEHYQIAAQEAPEGSRDWVSANEMVVDVLAQMGFARPQEIVARAEALMPFLADSDEWRDTLQGYVERARAMLGGRTLN</sequence>
<protein>
    <submittedName>
        <fullName evidence="1">TPR repeat-containing protein</fullName>
    </submittedName>
</protein>
<gene>
    <name evidence="1" type="ordered locus">Mesil_0659</name>
</gene>
<dbReference type="EMBL" id="CP002042">
    <property type="protein sequence ID" value="ADH62576.1"/>
    <property type="molecule type" value="Genomic_DNA"/>
</dbReference>
<dbReference type="HOGENOM" id="CLU_048113_0_0_0"/>
<accession>D7BAQ4</accession>
<proteinExistence type="predicted"/>
<dbReference type="OrthoDB" id="29956at2"/>
<dbReference type="RefSeq" id="WP_013157165.1">
    <property type="nucleotide sequence ID" value="NC_014212.1"/>
</dbReference>
<dbReference type="InterPro" id="IPR011990">
    <property type="entry name" value="TPR-like_helical_dom_sf"/>
</dbReference>
<dbReference type="KEGG" id="msv:Mesil_0659"/>
<dbReference type="Proteomes" id="UP000001916">
    <property type="component" value="Chromosome"/>
</dbReference>
<reference evidence="1 2" key="1">
    <citation type="journal article" date="2010" name="Stand. Genomic Sci.">
        <title>Complete genome sequence of Meiothermus silvanus type strain (VI-R2).</title>
        <authorList>
            <person name="Sikorski J."/>
            <person name="Tindall B.J."/>
            <person name="Lowry S."/>
            <person name="Lucas S."/>
            <person name="Nolan M."/>
            <person name="Copeland A."/>
            <person name="Glavina Del Rio T."/>
            <person name="Tice H."/>
            <person name="Cheng J.F."/>
            <person name="Han C."/>
            <person name="Pitluck S."/>
            <person name="Liolios K."/>
            <person name="Ivanova N."/>
            <person name="Mavromatis K."/>
            <person name="Mikhailova N."/>
            <person name="Pati A."/>
            <person name="Goodwin L."/>
            <person name="Chen A."/>
            <person name="Palaniappan K."/>
            <person name="Land M."/>
            <person name="Hauser L."/>
            <person name="Chang Y.J."/>
            <person name="Jeffries C.D."/>
            <person name="Rohde M."/>
            <person name="Goker M."/>
            <person name="Woyke T."/>
            <person name="Bristow J."/>
            <person name="Eisen J.A."/>
            <person name="Markowitz V."/>
            <person name="Hugenholtz P."/>
            <person name="Kyrpides N.C."/>
            <person name="Klenk H.P."/>
            <person name="Lapidus A."/>
        </authorList>
    </citation>
    <scope>NUCLEOTIDE SEQUENCE [LARGE SCALE GENOMIC DNA]</scope>
    <source>
        <strain evidence="2">ATCC 700542 / DSM 9946 / VI-R2</strain>
    </source>
</reference>
<dbReference type="InterPro" id="IPR019734">
    <property type="entry name" value="TPR_rpt"/>
</dbReference>
<dbReference type="PANTHER" id="PTHR12558:SF13">
    <property type="entry name" value="CELL DIVISION CYCLE PROTEIN 27 HOMOLOG"/>
    <property type="match status" value="1"/>
</dbReference>
<dbReference type="AlphaFoldDB" id="D7BAQ4"/>
<dbReference type="PANTHER" id="PTHR12558">
    <property type="entry name" value="CELL DIVISION CYCLE 16,23,27"/>
    <property type="match status" value="1"/>
</dbReference>
<evidence type="ECO:0000313" key="2">
    <source>
        <dbReference type="Proteomes" id="UP000001916"/>
    </source>
</evidence>
<dbReference type="SMART" id="SM00028">
    <property type="entry name" value="TPR"/>
    <property type="match status" value="8"/>
</dbReference>
<dbReference type="Pfam" id="PF13432">
    <property type="entry name" value="TPR_16"/>
    <property type="match status" value="3"/>
</dbReference>
<evidence type="ECO:0000313" key="1">
    <source>
        <dbReference type="EMBL" id="ADH62576.1"/>
    </source>
</evidence>
<name>D7BAQ4_ALLS1</name>
<dbReference type="Gene3D" id="1.25.40.10">
    <property type="entry name" value="Tetratricopeptide repeat domain"/>
    <property type="match status" value="2"/>
</dbReference>
<dbReference type="SUPFAM" id="SSF48452">
    <property type="entry name" value="TPR-like"/>
    <property type="match status" value="2"/>
</dbReference>
<organism evidence="1 2">
    <name type="scientific">Allomeiothermus silvanus (strain ATCC 700542 / DSM 9946 / NBRC 106475 / NCIMB 13440 / VI-R2)</name>
    <name type="common">Thermus silvanus</name>
    <dbReference type="NCBI Taxonomy" id="526227"/>
    <lineage>
        <taxon>Bacteria</taxon>
        <taxon>Thermotogati</taxon>
        <taxon>Deinococcota</taxon>
        <taxon>Deinococci</taxon>
        <taxon>Thermales</taxon>
        <taxon>Thermaceae</taxon>
        <taxon>Allomeiothermus</taxon>
    </lineage>
</organism>
<dbReference type="STRING" id="526227.Mesil_0659"/>
<keyword evidence="2" id="KW-1185">Reference proteome</keyword>